<accession>A0ABQ0DFJ3</accession>
<keyword evidence="5" id="KW-1185">Reference proteome</keyword>
<reference evidence="4 5" key="1">
    <citation type="journal article" date="2019" name="PLoS Negl. Trop. Dis.">
        <title>Whole genome sequencing of Entamoeba nuttalli reveals mammalian host-related molecular signatures and a novel octapeptide-repeat surface protein.</title>
        <authorList>
            <person name="Tanaka M."/>
            <person name="Makiuchi T."/>
            <person name="Komiyama T."/>
            <person name="Shiina T."/>
            <person name="Osaki K."/>
            <person name="Tachibana H."/>
        </authorList>
    </citation>
    <scope>NUCLEOTIDE SEQUENCE [LARGE SCALE GENOMIC DNA]</scope>
    <source>
        <strain evidence="4 5">P19-061405</strain>
    </source>
</reference>
<dbReference type="Gene3D" id="2.60.40.150">
    <property type="entry name" value="C2 domain"/>
    <property type="match status" value="1"/>
</dbReference>
<proteinExistence type="predicted"/>
<feature type="domain" description="C2" evidence="3">
    <location>
        <begin position="1"/>
        <end position="103"/>
    </location>
</feature>
<evidence type="ECO:0000256" key="1">
    <source>
        <dbReference type="ARBA" id="ARBA00022723"/>
    </source>
</evidence>
<dbReference type="CDD" id="cd00030">
    <property type="entry name" value="C2"/>
    <property type="match status" value="1"/>
</dbReference>
<dbReference type="Proteomes" id="UP001628156">
    <property type="component" value="Unassembled WGS sequence"/>
</dbReference>
<dbReference type="InterPro" id="IPR035892">
    <property type="entry name" value="C2_domain_sf"/>
</dbReference>
<organism evidence="4 5">
    <name type="scientific">Entamoeba nuttalli</name>
    <dbReference type="NCBI Taxonomy" id="412467"/>
    <lineage>
        <taxon>Eukaryota</taxon>
        <taxon>Amoebozoa</taxon>
        <taxon>Evosea</taxon>
        <taxon>Archamoebae</taxon>
        <taxon>Mastigamoebida</taxon>
        <taxon>Entamoebidae</taxon>
        <taxon>Entamoeba</taxon>
    </lineage>
</organism>
<gene>
    <name evidence="4" type="ORF">ENUP19_0082G0121</name>
</gene>
<name>A0ABQ0DFJ3_9EUKA</name>
<comment type="caution">
    <text evidence="4">The sequence shown here is derived from an EMBL/GenBank/DDBJ whole genome shotgun (WGS) entry which is preliminary data.</text>
</comment>
<evidence type="ECO:0000256" key="2">
    <source>
        <dbReference type="ARBA" id="ARBA00022837"/>
    </source>
</evidence>
<dbReference type="SUPFAM" id="SSF49562">
    <property type="entry name" value="C2 domain (Calcium/lipid-binding domain, CaLB)"/>
    <property type="match status" value="1"/>
</dbReference>
<evidence type="ECO:0000259" key="3">
    <source>
        <dbReference type="PROSITE" id="PS50004"/>
    </source>
</evidence>
<dbReference type="PROSITE" id="PS50004">
    <property type="entry name" value="C2"/>
    <property type="match status" value="1"/>
</dbReference>
<dbReference type="InterPro" id="IPR000008">
    <property type="entry name" value="C2_dom"/>
</dbReference>
<dbReference type="PRINTS" id="PR00360">
    <property type="entry name" value="C2DOMAIN"/>
</dbReference>
<dbReference type="PANTHER" id="PTHR45911:SF4">
    <property type="entry name" value="MULTIPLE C2 AND TRANSMEMBRANE DOMAIN-CONTAINING PROTEIN"/>
    <property type="match status" value="1"/>
</dbReference>
<dbReference type="Pfam" id="PF00168">
    <property type="entry name" value="C2"/>
    <property type="match status" value="1"/>
</dbReference>
<sequence>MLQLRVFVIEAENLMPADFFSKQADPYVKVTVGKEVHQTTIQKKTLNPHWKEELRFTIDSHNLPSIKFEVYDWDRFKTDDFLGTCQLPLKMPINGDVWLKLSIQGKIHVKLETFKGIQQYYPSFQNGQNGIALKVMDESTPTLYPTQQFNPNSFGLHIDKNEASKFKPKRFINPQSDSHVSSTENFNITHPFEQENVGCSYYALSCGKYVQYYGPLPSAPP</sequence>
<keyword evidence="2" id="KW-0106">Calcium</keyword>
<dbReference type="PANTHER" id="PTHR45911">
    <property type="entry name" value="C2 DOMAIN-CONTAINING PROTEIN"/>
    <property type="match status" value="1"/>
</dbReference>
<evidence type="ECO:0000313" key="5">
    <source>
        <dbReference type="Proteomes" id="UP001628156"/>
    </source>
</evidence>
<keyword evidence="1" id="KW-0479">Metal-binding</keyword>
<evidence type="ECO:0000313" key="4">
    <source>
        <dbReference type="EMBL" id="GAB1221585.1"/>
    </source>
</evidence>
<dbReference type="SMART" id="SM00239">
    <property type="entry name" value="C2"/>
    <property type="match status" value="1"/>
</dbReference>
<dbReference type="EMBL" id="BAAFRS010000082">
    <property type="protein sequence ID" value="GAB1221585.1"/>
    <property type="molecule type" value="Genomic_DNA"/>
</dbReference>
<protein>
    <recommendedName>
        <fullName evidence="3">C2 domain-containing protein</fullName>
    </recommendedName>
</protein>